<comment type="similarity">
    <text evidence="1">Belongs to the low molecular weight phosphotyrosine protein phosphatase family.</text>
</comment>
<dbReference type="InterPro" id="IPR050438">
    <property type="entry name" value="LMW_PTPase"/>
</dbReference>
<evidence type="ECO:0000259" key="6">
    <source>
        <dbReference type="SMART" id="SM00226"/>
    </source>
</evidence>
<proteinExistence type="inferred from homology"/>
<dbReference type="RefSeq" id="WP_090207517.1">
    <property type="nucleotide sequence ID" value="NZ_FOFO01000019.1"/>
</dbReference>
<dbReference type="OrthoDB" id="9784339at2"/>
<dbReference type="SMART" id="SM00226">
    <property type="entry name" value="LMWPc"/>
    <property type="match status" value="1"/>
</dbReference>
<feature type="active site" evidence="5">
    <location>
        <position position="15"/>
    </location>
</feature>
<dbReference type="PANTHER" id="PTHR11717">
    <property type="entry name" value="LOW MOLECULAR WEIGHT PROTEIN TYROSINE PHOSPHATASE"/>
    <property type="match status" value="1"/>
</dbReference>
<keyword evidence="4" id="KW-0904">Protein phosphatase</keyword>
<dbReference type="PANTHER" id="PTHR11717:SF7">
    <property type="entry name" value="LOW MOLECULAR WEIGHT PHOSPHOTYROSINE PROTEIN PHOSPHATASE"/>
    <property type="match status" value="1"/>
</dbReference>
<dbReference type="PRINTS" id="PR00719">
    <property type="entry name" value="LMWPTPASE"/>
</dbReference>
<keyword evidence="3" id="KW-0378">Hydrolase</keyword>
<name>A0A1H9DV08_9GAMM</name>
<dbReference type="SUPFAM" id="SSF52788">
    <property type="entry name" value="Phosphotyrosine protein phosphatases I"/>
    <property type="match status" value="1"/>
</dbReference>
<dbReference type="InterPro" id="IPR023485">
    <property type="entry name" value="Ptyr_pPase"/>
</dbReference>
<evidence type="ECO:0000256" key="1">
    <source>
        <dbReference type="ARBA" id="ARBA00011063"/>
    </source>
</evidence>
<dbReference type="FunFam" id="3.40.50.2300:FF:000113">
    <property type="entry name" value="Low molecular weight protein-tyrosine-phosphatase"/>
    <property type="match status" value="1"/>
</dbReference>
<accession>A0A1H9DV08</accession>
<dbReference type="GO" id="GO:0004725">
    <property type="term" value="F:protein tyrosine phosphatase activity"/>
    <property type="evidence" value="ECO:0007669"/>
    <property type="project" value="UniProtKB-EC"/>
</dbReference>
<feature type="domain" description="Phosphotyrosine protein phosphatase I" evidence="6">
    <location>
        <begin position="3"/>
        <end position="152"/>
    </location>
</feature>
<dbReference type="STRING" id="867345.SAMN05421693_11912"/>
<evidence type="ECO:0000313" key="8">
    <source>
        <dbReference type="Proteomes" id="UP000199496"/>
    </source>
</evidence>
<organism evidence="7 8">
    <name type="scientific">Ectothiorhodospira magna</name>
    <dbReference type="NCBI Taxonomy" id="867345"/>
    <lineage>
        <taxon>Bacteria</taxon>
        <taxon>Pseudomonadati</taxon>
        <taxon>Pseudomonadota</taxon>
        <taxon>Gammaproteobacteria</taxon>
        <taxon>Chromatiales</taxon>
        <taxon>Ectothiorhodospiraceae</taxon>
        <taxon>Ectothiorhodospira</taxon>
    </lineage>
</organism>
<dbReference type="CDD" id="cd16343">
    <property type="entry name" value="LMWPTP"/>
    <property type="match status" value="1"/>
</dbReference>
<dbReference type="EC" id="3.1.3.48" evidence="2"/>
<dbReference type="InterPro" id="IPR017867">
    <property type="entry name" value="Tyr_phospatase_low_mol_wt"/>
</dbReference>
<sequence>MKIRVLFVCMGNICRSPIAHGVFEHLVLQSGLADRIEVDSAGTHAYHVGELPDSRARRTAKARGLDLSSQRARHATPADLQHFDYVLVMDEDNLAHMRRLGEAGQRLHLSLLMTFAQQHQEKEVPDPYYGGEAGFERVMDMIEDASAGLLAHIRQAHGLTD</sequence>
<evidence type="ECO:0000256" key="5">
    <source>
        <dbReference type="PIRSR" id="PIRSR617867-1"/>
    </source>
</evidence>
<evidence type="ECO:0000256" key="2">
    <source>
        <dbReference type="ARBA" id="ARBA00013064"/>
    </source>
</evidence>
<evidence type="ECO:0000256" key="4">
    <source>
        <dbReference type="ARBA" id="ARBA00022912"/>
    </source>
</evidence>
<evidence type="ECO:0000256" key="3">
    <source>
        <dbReference type="ARBA" id="ARBA00022801"/>
    </source>
</evidence>
<dbReference type="InterPro" id="IPR036196">
    <property type="entry name" value="Ptyr_pPase_sf"/>
</dbReference>
<protein>
    <recommendedName>
        <fullName evidence="2">protein-tyrosine-phosphatase</fullName>
        <ecNumber evidence="2">3.1.3.48</ecNumber>
    </recommendedName>
</protein>
<dbReference type="EMBL" id="FOFO01000019">
    <property type="protein sequence ID" value="SEQ17242.1"/>
    <property type="molecule type" value="Genomic_DNA"/>
</dbReference>
<dbReference type="Gene3D" id="3.40.50.2300">
    <property type="match status" value="1"/>
</dbReference>
<dbReference type="Pfam" id="PF01451">
    <property type="entry name" value="LMWPc"/>
    <property type="match status" value="1"/>
</dbReference>
<keyword evidence="8" id="KW-1185">Reference proteome</keyword>
<feature type="active site" description="Nucleophile" evidence="5">
    <location>
        <position position="9"/>
    </location>
</feature>
<evidence type="ECO:0000313" key="7">
    <source>
        <dbReference type="EMBL" id="SEQ17242.1"/>
    </source>
</evidence>
<dbReference type="Proteomes" id="UP000199496">
    <property type="component" value="Unassembled WGS sequence"/>
</dbReference>
<feature type="active site" description="Proton donor" evidence="5">
    <location>
        <position position="126"/>
    </location>
</feature>
<dbReference type="AlphaFoldDB" id="A0A1H9DV08"/>
<gene>
    <name evidence="7" type="ORF">SAMN05421693_11912</name>
</gene>
<reference evidence="7 8" key="1">
    <citation type="submission" date="2016-10" db="EMBL/GenBank/DDBJ databases">
        <authorList>
            <person name="de Groot N.N."/>
        </authorList>
    </citation>
    <scope>NUCLEOTIDE SEQUENCE [LARGE SCALE GENOMIC DNA]</scope>
    <source>
        <strain evidence="7 8">B7-7</strain>
    </source>
</reference>